<accession>A0ABU0BUT7</accession>
<proteinExistence type="predicted"/>
<comment type="caution">
    <text evidence="2">The sequence shown here is derived from an EMBL/GenBank/DDBJ whole genome shotgun (WGS) entry which is preliminary data.</text>
</comment>
<feature type="region of interest" description="Disordered" evidence="1">
    <location>
        <begin position="50"/>
        <end position="70"/>
    </location>
</feature>
<gene>
    <name evidence="2" type="ORF">QO002_002740</name>
</gene>
<dbReference type="Proteomes" id="UP001230207">
    <property type="component" value="Unassembled WGS sequence"/>
</dbReference>
<organism evidence="2 3">
    <name type="scientific">Pararhizobium capsulatum DSM 1112</name>
    <dbReference type="NCBI Taxonomy" id="1121113"/>
    <lineage>
        <taxon>Bacteria</taxon>
        <taxon>Pseudomonadati</taxon>
        <taxon>Pseudomonadota</taxon>
        <taxon>Alphaproteobacteria</taxon>
        <taxon>Hyphomicrobiales</taxon>
        <taxon>Rhizobiaceae</taxon>
        <taxon>Rhizobium/Agrobacterium group</taxon>
        <taxon>Pararhizobium</taxon>
    </lineage>
</organism>
<evidence type="ECO:0000313" key="2">
    <source>
        <dbReference type="EMBL" id="MDQ0320602.1"/>
    </source>
</evidence>
<evidence type="ECO:0000313" key="3">
    <source>
        <dbReference type="Proteomes" id="UP001230207"/>
    </source>
</evidence>
<keyword evidence="3" id="KW-1185">Reference proteome</keyword>
<name>A0ABU0BUT7_9HYPH</name>
<sequence>MNAIERLHHRESLLIISAEARRAAREGDVSVFYINDARCNAGVVELRPDGQKLRHMKSPVDGGKNGERHA</sequence>
<evidence type="ECO:0000256" key="1">
    <source>
        <dbReference type="SAM" id="MobiDB-lite"/>
    </source>
</evidence>
<dbReference type="EMBL" id="JAUSVF010000001">
    <property type="protein sequence ID" value="MDQ0320602.1"/>
    <property type="molecule type" value="Genomic_DNA"/>
</dbReference>
<reference evidence="2 3" key="1">
    <citation type="submission" date="2023-07" db="EMBL/GenBank/DDBJ databases">
        <title>Genomic Encyclopedia of Type Strains, Phase IV (KMG-IV): sequencing the most valuable type-strain genomes for metagenomic binning, comparative biology and taxonomic classification.</title>
        <authorList>
            <person name="Goeker M."/>
        </authorList>
    </citation>
    <scope>NUCLEOTIDE SEQUENCE [LARGE SCALE GENOMIC DNA]</scope>
    <source>
        <strain evidence="2 3">DSM 1112</strain>
    </source>
</reference>
<protein>
    <submittedName>
        <fullName evidence="2">Uncharacterized protein</fullName>
    </submittedName>
</protein>